<evidence type="ECO:0000256" key="3">
    <source>
        <dbReference type="ARBA" id="ARBA00022630"/>
    </source>
</evidence>
<name>A0A845L0Y1_9FIRM</name>
<evidence type="ECO:0000256" key="2">
    <source>
        <dbReference type="ARBA" id="ARBA00009130"/>
    </source>
</evidence>
<dbReference type="PROSITE" id="PS50206">
    <property type="entry name" value="RHODANESE_3"/>
    <property type="match status" value="1"/>
</dbReference>
<dbReference type="PRINTS" id="PR00368">
    <property type="entry name" value="FADPNR"/>
</dbReference>
<dbReference type="AlphaFoldDB" id="A0A845L0Y1"/>
<dbReference type="InterPro" id="IPR036188">
    <property type="entry name" value="FAD/NAD-bd_sf"/>
</dbReference>
<dbReference type="EMBL" id="WXEY01000002">
    <property type="protein sequence ID" value="MZP28599.1"/>
    <property type="molecule type" value="Genomic_DNA"/>
</dbReference>
<evidence type="ECO:0000313" key="9">
    <source>
        <dbReference type="Proteomes" id="UP000463470"/>
    </source>
</evidence>
<dbReference type="InterPro" id="IPR001763">
    <property type="entry name" value="Rhodanese-like_dom"/>
</dbReference>
<dbReference type="Gene3D" id="3.40.250.10">
    <property type="entry name" value="Rhodanese-like domain"/>
    <property type="match status" value="1"/>
</dbReference>
<keyword evidence="3" id="KW-0285">Flavoprotein</keyword>
<feature type="domain" description="Rhodanese" evidence="7">
    <location>
        <begin position="477"/>
        <end position="565"/>
    </location>
</feature>
<dbReference type="SUPFAM" id="SSF51905">
    <property type="entry name" value="FAD/NAD(P)-binding domain"/>
    <property type="match status" value="1"/>
</dbReference>
<dbReference type="InterPro" id="IPR016156">
    <property type="entry name" value="FAD/NAD-linked_Rdtase_dimer_sf"/>
</dbReference>
<protein>
    <submittedName>
        <fullName evidence="8">FAD-dependent oxidoreductase</fullName>
    </submittedName>
</protein>
<dbReference type="InterPro" id="IPR050260">
    <property type="entry name" value="FAD-bd_OxRdtase"/>
</dbReference>
<dbReference type="SUPFAM" id="SSF52821">
    <property type="entry name" value="Rhodanese/Cell cycle control phosphatase"/>
    <property type="match status" value="1"/>
</dbReference>
<reference evidence="8 9" key="1">
    <citation type="submission" date="2020-01" db="EMBL/GenBank/DDBJ databases">
        <title>Whole-genome sequence of Heliobacterium undosum DSM 13378.</title>
        <authorList>
            <person name="Kyndt J.A."/>
            <person name="Meyer T.E."/>
        </authorList>
    </citation>
    <scope>NUCLEOTIDE SEQUENCE [LARGE SCALE GENOMIC DNA]</scope>
    <source>
        <strain evidence="8 9">DSM 13378</strain>
    </source>
</reference>
<dbReference type="PANTHER" id="PTHR43429">
    <property type="entry name" value="PYRIDINE NUCLEOTIDE-DISULFIDE OXIDOREDUCTASE DOMAIN-CONTAINING"/>
    <property type="match status" value="1"/>
</dbReference>
<gene>
    <name evidence="8" type="ORF">GTO91_02550</name>
</gene>
<dbReference type="CDD" id="cd00158">
    <property type="entry name" value="RHOD"/>
    <property type="match status" value="1"/>
</dbReference>
<dbReference type="Pfam" id="PF00581">
    <property type="entry name" value="Rhodanese"/>
    <property type="match status" value="1"/>
</dbReference>
<dbReference type="RefSeq" id="WP_161254398.1">
    <property type="nucleotide sequence ID" value="NZ_WXEY01000002.1"/>
</dbReference>
<keyword evidence="6" id="KW-0676">Redox-active center</keyword>
<evidence type="ECO:0000256" key="5">
    <source>
        <dbReference type="ARBA" id="ARBA00023002"/>
    </source>
</evidence>
<comment type="cofactor">
    <cofactor evidence="1">
        <name>FAD</name>
        <dbReference type="ChEBI" id="CHEBI:57692"/>
    </cofactor>
</comment>
<comment type="similarity">
    <text evidence="2">Belongs to the class-III pyridine nucleotide-disulfide oxidoreductase family.</text>
</comment>
<evidence type="ECO:0000256" key="1">
    <source>
        <dbReference type="ARBA" id="ARBA00001974"/>
    </source>
</evidence>
<dbReference type="SMART" id="SM00450">
    <property type="entry name" value="RHOD"/>
    <property type="match status" value="1"/>
</dbReference>
<evidence type="ECO:0000256" key="6">
    <source>
        <dbReference type="ARBA" id="ARBA00023284"/>
    </source>
</evidence>
<evidence type="ECO:0000313" key="8">
    <source>
        <dbReference type="EMBL" id="MZP28599.1"/>
    </source>
</evidence>
<dbReference type="SUPFAM" id="SSF55424">
    <property type="entry name" value="FAD/NAD-linked reductases, dimerisation (C-terminal) domain"/>
    <property type="match status" value="1"/>
</dbReference>
<keyword evidence="9" id="KW-1185">Reference proteome</keyword>
<proteinExistence type="inferred from homology"/>
<dbReference type="InterPro" id="IPR036873">
    <property type="entry name" value="Rhodanese-like_dom_sf"/>
</dbReference>
<dbReference type="PANTHER" id="PTHR43429:SF1">
    <property type="entry name" value="NAD(P)H SULFUR OXIDOREDUCTASE (COA-DEPENDENT)"/>
    <property type="match status" value="1"/>
</dbReference>
<dbReference type="InterPro" id="IPR004099">
    <property type="entry name" value="Pyr_nucl-diS_OxRdtase_dimer"/>
</dbReference>
<organism evidence="8 9">
    <name type="scientific">Heliomicrobium undosum</name>
    <dbReference type="NCBI Taxonomy" id="121734"/>
    <lineage>
        <taxon>Bacteria</taxon>
        <taxon>Bacillati</taxon>
        <taxon>Bacillota</taxon>
        <taxon>Clostridia</taxon>
        <taxon>Eubacteriales</taxon>
        <taxon>Heliobacteriaceae</taxon>
        <taxon>Heliomicrobium</taxon>
    </lineage>
</organism>
<dbReference type="Proteomes" id="UP000463470">
    <property type="component" value="Unassembled WGS sequence"/>
</dbReference>
<dbReference type="InterPro" id="IPR023753">
    <property type="entry name" value="FAD/NAD-binding_dom"/>
</dbReference>
<dbReference type="Pfam" id="PF02852">
    <property type="entry name" value="Pyr_redox_dim"/>
    <property type="match status" value="1"/>
</dbReference>
<dbReference type="Gene3D" id="3.50.50.60">
    <property type="entry name" value="FAD/NAD(P)-binding domain"/>
    <property type="match status" value="2"/>
</dbReference>
<keyword evidence="4" id="KW-0274">FAD</keyword>
<dbReference type="Pfam" id="PF07992">
    <property type="entry name" value="Pyr_redox_2"/>
    <property type="match status" value="1"/>
</dbReference>
<sequence>MGSRRIVVIGGAAAGPKAAARARRLDEFAEVTIIQKEADLSMASCGYPYYVGGVFHDRNQLICSPTGVVRDSNFFKAAKNITALVSTEATAIDREKRQVHCVHLPTGETRTVNYDKLVIATGAQALIPPIAGTELKGVTTLHSLKDADYLRRIRDEGVVKEGVIVGGGLIGMEVCEALQQSGIHMTVVEMMPHTLTFLDWELASMLEKHVQSKAARVITHNGVAAFIGRDGELTAVRLQDGTELPCQLAIIAIGVKPNVTLARQAGLAIGERGGILVDEYMQTSDSNIYAAGDCVEVRNRITGQSVLAPLGDLANLQGRVAGQNVIEGNCARFPGTIQTGICKVFDYTAGATGLSEQAAHRLGYTDIITATTTTLDKPGFMGGKPIITKMVAHRDSRQILGVQCVGIGDVSRRIAAAALAVQGRFTVEDMINADLPYAPPFSQAIDSLITTAHVLENKLAGRMKGISVMDVKNKVDRGDDVFFLDVRGKDEFEVMRLGIGETLIPLGMLRQRLHELPADKDREIIVYCKISLRGYEAACILEANGWRNVNVMEGGVLAWPYAMEKSG</sequence>
<evidence type="ECO:0000259" key="7">
    <source>
        <dbReference type="PROSITE" id="PS50206"/>
    </source>
</evidence>
<accession>A0A845L0Y1</accession>
<dbReference type="PRINTS" id="PR00411">
    <property type="entry name" value="PNDRDTASEI"/>
</dbReference>
<keyword evidence="5" id="KW-0560">Oxidoreductase</keyword>
<evidence type="ECO:0000256" key="4">
    <source>
        <dbReference type="ARBA" id="ARBA00022827"/>
    </source>
</evidence>
<dbReference type="OrthoDB" id="9802028at2"/>
<comment type="caution">
    <text evidence="8">The sequence shown here is derived from an EMBL/GenBank/DDBJ whole genome shotgun (WGS) entry which is preliminary data.</text>
</comment>
<dbReference type="GO" id="GO:0016491">
    <property type="term" value="F:oxidoreductase activity"/>
    <property type="evidence" value="ECO:0007669"/>
    <property type="project" value="UniProtKB-KW"/>
</dbReference>